<comment type="subcellular location">
    <subcellularLocation>
        <location evidence="8">Cytoplasm</location>
    </subcellularLocation>
</comment>
<comment type="cofactor">
    <cofactor evidence="8">
        <name>Mn(2+)</name>
        <dbReference type="ChEBI" id="CHEBI:29035"/>
    </cofactor>
    <text evidence="8">Binds 2 manganese ions per subunit.</text>
</comment>
<proteinExistence type="inferred from homology"/>
<feature type="active site" evidence="8">
    <location>
        <position position="336"/>
    </location>
</feature>
<dbReference type="InterPro" id="IPR023042">
    <property type="entry name" value="Peptidase_M17_leu_NH2_pept"/>
</dbReference>
<feature type="domain" description="Cytosol aminopeptidase" evidence="9">
    <location>
        <begin position="167"/>
        <end position="476"/>
    </location>
</feature>
<feature type="domain" description="Peptidase M17 leucyl aminopeptidase N-terminal" evidence="10">
    <location>
        <begin position="35"/>
        <end position="127"/>
    </location>
</feature>
<dbReference type="Gene3D" id="3.40.220.10">
    <property type="entry name" value="Leucine Aminopeptidase, subunit E, domain 1"/>
    <property type="match status" value="1"/>
</dbReference>
<evidence type="ECO:0000256" key="3">
    <source>
        <dbReference type="ARBA" id="ARBA00009528"/>
    </source>
</evidence>
<keyword evidence="12" id="KW-1185">Reference proteome</keyword>
<feature type="binding site" evidence="8">
    <location>
        <position position="255"/>
    </location>
    <ligand>
        <name>Mn(2+)</name>
        <dbReference type="ChEBI" id="CHEBI:29035"/>
        <label>1</label>
    </ligand>
</feature>
<evidence type="ECO:0000256" key="8">
    <source>
        <dbReference type="HAMAP-Rule" id="MF_00181"/>
    </source>
</evidence>
<dbReference type="CDD" id="cd00433">
    <property type="entry name" value="Peptidase_M17"/>
    <property type="match status" value="1"/>
</dbReference>
<dbReference type="NCBIfam" id="NF002073">
    <property type="entry name" value="PRK00913.1-2"/>
    <property type="match status" value="1"/>
</dbReference>
<keyword evidence="8" id="KW-0464">Manganese</keyword>
<evidence type="ECO:0000256" key="6">
    <source>
        <dbReference type="ARBA" id="ARBA00022801"/>
    </source>
</evidence>
<evidence type="ECO:0000256" key="7">
    <source>
        <dbReference type="ARBA" id="ARBA00049972"/>
    </source>
</evidence>
<dbReference type="EMBL" id="JBITYG010000006">
    <property type="protein sequence ID" value="MFI9103061.1"/>
    <property type="molecule type" value="Genomic_DNA"/>
</dbReference>
<dbReference type="Pfam" id="PF02789">
    <property type="entry name" value="Peptidase_M17_N"/>
    <property type="match status" value="1"/>
</dbReference>
<dbReference type="PRINTS" id="PR00481">
    <property type="entry name" value="LAMNOPPTDASE"/>
</dbReference>
<feature type="binding site" evidence="8">
    <location>
        <position position="255"/>
    </location>
    <ligand>
        <name>Mn(2+)</name>
        <dbReference type="ChEBI" id="CHEBI:29035"/>
        <label>2</label>
    </ligand>
</feature>
<dbReference type="HAMAP" id="MF_00181">
    <property type="entry name" value="Cytosol_peptidase_M17"/>
    <property type="match status" value="1"/>
</dbReference>
<comment type="function">
    <text evidence="7 8">Presumably involved in the processing and regular turnover of intracellular proteins. Catalyzes the removal of unsubstituted N-terminal amino acids from various peptides.</text>
</comment>
<evidence type="ECO:0000256" key="4">
    <source>
        <dbReference type="ARBA" id="ARBA00022438"/>
    </source>
</evidence>
<feature type="binding site" evidence="8">
    <location>
        <position position="273"/>
    </location>
    <ligand>
        <name>Mn(2+)</name>
        <dbReference type="ChEBI" id="CHEBI:29035"/>
        <label>2</label>
    </ligand>
</feature>
<evidence type="ECO:0000256" key="5">
    <source>
        <dbReference type="ARBA" id="ARBA00022670"/>
    </source>
</evidence>
<dbReference type="InterPro" id="IPR043472">
    <property type="entry name" value="Macro_dom-like"/>
</dbReference>
<comment type="catalytic activity">
    <reaction evidence="2 8">
        <text>Release of an N-terminal amino acid, preferentially leucine, but not glutamic or aspartic acids.</text>
        <dbReference type="EC" id="3.4.11.10"/>
    </reaction>
</comment>
<keyword evidence="5 8" id="KW-0645">Protease</keyword>
<sequence length="488" mass="51140">MRWSLVEKAQPRTDAVVVPAFTDRPGQVPSAGFVAACGFTGRLGEVLRLPGEADGPAQVLLGFGTSTTLDDDTIRSAVAELARAVRGFGRLGLALPTPGGRAPGPSAVRAAVEGFLLGGYRFTRHKSAVASGPCGPEHVDLLLPDGGGAAERAALDEGQRLAAATLLARDLVNEPGQDLTPALFAERAAKVAADSGLRCEVWDEERIVAERLGGLLAVGRGSLRPPRLVRLTYRPDRPDRPVGRYALIGKGVTFDAGGLSLKPSAEMLTMKADMAGAAAVLGAMSVLTGLNCGTQVDAWLPLAENMPNGDPVRIGDVLRMRGGRTVEVRNADAEGRLILADALTLAGECAPDAMIDVATLTDAAPIALGRKIAAVMGTDDALVDRLRQAAGQVGEPVWPLPLSDRYRWQLESPVADLVNYTIGNRHGTALLAGLFLREFVPAGIPWAHLDIQGTALCDADDGEWVQGATGFAVRTLATLLREPLAVPH</sequence>
<comment type="caution">
    <text evidence="11">The sequence shown here is derived from an EMBL/GenBank/DDBJ whole genome shotgun (WGS) entry which is preliminary data.</text>
</comment>
<dbReference type="Proteomes" id="UP001614394">
    <property type="component" value="Unassembled WGS sequence"/>
</dbReference>
<dbReference type="Gene3D" id="3.40.630.10">
    <property type="entry name" value="Zn peptidases"/>
    <property type="match status" value="1"/>
</dbReference>
<dbReference type="InterPro" id="IPR008283">
    <property type="entry name" value="Peptidase_M17_N"/>
</dbReference>
<gene>
    <name evidence="8" type="primary">pepA</name>
    <name evidence="11" type="ORF">ACIGXA_21315</name>
</gene>
<reference evidence="11 12" key="1">
    <citation type="submission" date="2024-10" db="EMBL/GenBank/DDBJ databases">
        <title>The Natural Products Discovery Center: Release of the First 8490 Sequenced Strains for Exploring Actinobacteria Biosynthetic Diversity.</title>
        <authorList>
            <person name="Kalkreuter E."/>
            <person name="Kautsar S.A."/>
            <person name="Yang D."/>
            <person name="Bader C.D."/>
            <person name="Teijaro C.N."/>
            <person name="Fluegel L."/>
            <person name="Davis C.M."/>
            <person name="Simpson J.R."/>
            <person name="Lauterbach L."/>
            <person name="Steele A.D."/>
            <person name="Gui C."/>
            <person name="Meng S."/>
            <person name="Li G."/>
            <person name="Viehrig K."/>
            <person name="Ye F."/>
            <person name="Su P."/>
            <person name="Kiefer A.F."/>
            <person name="Nichols A."/>
            <person name="Cepeda A.J."/>
            <person name="Yan W."/>
            <person name="Fan B."/>
            <person name="Jiang Y."/>
            <person name="Adhikari A."/>
            <person name="Zheng C.-J."/>
            <person name="Schuster L."/>
            <person name="Cowan T.M."/>
            <person name="Smanski M.J."/>
            <person name="Chevrette M.G."/>
            <person name="De Carvalho L.P.S."/>
            <person name="Shen B."/>
        </authorList>
    </citation>
    <scope>NUCLEOTIDE SEQUENCE [LARGE SCALE GENOMIC DNA]</scope>
    <source>
        <strain evidence="11 12">NPDC053399</strain>
    </source>
</reference>
<evidence type="ECO:0000259" key="10">
    <source>
        <dbReference type="Pfam" id="PF02789"/>
    </source>
</evidence>
<name>A0ABW8CCG8_9ACTN</name>
<feature type="binding site" evidence="8">
    <location>
        <position position="334"/>
    </location>
    <ligand>
        <name>Mn(2+)</name>
        <dbReference type="ChEBI" id="CHEBI:29035"/>
        <label>1</label>
    </ligand>
</feature>
<evidence type="ECO:0000256" key="1">
    <source>
        <dbReference type="ARBA" id="ARBA00000135"/>
    </source>
</evidence>
<dbReference type="EC" id="3.4.11.1" evidence="8"/>
<organism evidence="11 12">
    <name type="scientific">Streptomyces fildesensis</name>
    <dbReference type="NCBI Taxonomy" id="375757"/>
    <lineage>
        <taxon>Bacteria</taxon>
        <taxon>Bacillati</taxon>
        <taxon>Actinomycetota</taxon>
        <taxon>Actinomycetes</taxon>
        <taxon>Kitasatosporales</taxon>
        <taxon>Streptomycetaceae</taxon>
        <taxon>Streptomyces</taxon>
    </lineage>
</organism>
<keyword evidence="8" id="KW-0479">Metal-binding</keyword>
<keyword evidence="4 8" id="KW-0031">Aminopeptidase</keyword>
<dbReference type="RefSeq" id="WP_399651527.1">
    <property type="nucleotide sequence ID" value="NZ_JBITYG010000006.1"/>
</dbReference>
<feature type="binding site" evidence="8">
    <location>
        <position position="250"/>
    </location>
    <ligand>
        <name>Mn(2+)</name>
        <dbReference type="ChEBI" id="CHEBI:29035"/>
        <label>2</label>
    </ligand>
</feature>
<dbReference type="InterPro" id="IPR011356">
    <property type="entry name" value="Leucine_aapep/pepB"/>
</dbReference>
<comment type="similarity">
    <text evidence="3 8">Belongs to the peptidase M17 family.</text>
</comment>
<keyword evidence="6 8" id="KW-0378">Hydrolase</keyword>
<protein>
    <recommendedName>
        <fullName evidence="8">Probable cytosol aminopeptidase</fullName>
        <ecNumber evidence="8">3.4.11.1</ecNumber>
    </recommendedName>
    <alternativeName>
        <fullName evidence="8">Leucine aminopeptidase</fullName>
        <shortName evidence="8">LAP</shortName>
        <ecNumber evidence="8">3.4.11.10</ecNumber>
    </alternativeName>
    <alternativeName>
        <fullName evidence="8">Leucyl aminopeptidase</fullName>
    </alternativeName>
</protein>
<keyword evidence="8" id="KW-0963">Cytoplasm</keyword>
<evidence type="ECO:0000313" key="12">
    <source>
        <dbReference type="Proteomes" id="UP001614394"/>
    </source>
</evidence>
<dbReference type="InterPro" id="IPR000819">
    <property type="entry name" value="Peptidase_M17_C"/>
</dbReference>
<comment type="catalytic activity">
    <reaction evidence="1 8">
        <text>Release of an N-terminal amino acid, Xaa-|-Yaa-, in which Xaa is preferably Leu, but may be other amino acids including Pro although not Arg or Lys, and Yaa may be Pro. Amino acid amides and methyl esters are also readily hydrolyzed, but rates on arylamides are exceedingly low.</text>
        <dbReference type="EC" id="3.4.11.1"/>
    </reaction>
</comment>
<dbReference type="EC" id="3.4.11.10" evidence="8"/>
<dbReference type="Pfam" id="PF00883">
    <property type="entry name" value="Peptidase_M17"/>
    <property type="match status" value="1"/>
</dbReference>
<feature type="active site" evidence="8">
    <location>
        <position position="262"/>
    </location>
</feature>
<dbReference type="PANTHER" id="PTHR11963">
    <property type="entry name" value="LEUCINE AMINOPEPTIDASE-RELATED"/>
    <property type="match status" value="1"/>
</dbReference>
<feature type="binding site" evidence="8">
    <location>
        <position position="334"/>
    </location>
    <ligand>
        <name>Mn(2+)</name>
        <dbReference type="ChEBI" id="CHEBI:29035"/>
        <label>2</label>
    </ligand>
</feature>
<dbReference type="PANTHER" id="PTHR11963:SF23">
    <property type="entry name" value="CYTOSOL AMINOPEPTIDASE"/>
    <property type="match status" value="1"/>
</dbReference>
<dbReference type="SUPFAM" id="SSF53187">
    <property type="entry name" value="Zn-dependent exopeptidases"/>
    <property type="match status" value="1"/>
</dbReference>
<evidence type="ECO:0000259" key="9">
    <source>
        <dbReference type="Pfam" id="PF00883"/>
    </source>
</evidence>
<evidence type="ECO:0000313" key="11">
    <source>
        <dbReference type="EMBL" id="MFI9103061.1"/>
    </source>
</evidence>
<dbReference type="SUPFAM" id="SSF52949">
    <property type="entry name" value="Macro domain-like"/>
    <property type="match status" value="1"/>
</dbReference>
<dbReference type="GO" id="GO:0004177">
    <property type="term" value="F:aminopeptidase activity"/>
    <property type="evidence" value="ECO:0007669"/>
    <property type="project" value="UniProtKB-KW"/>
</dbReference>
<accession>A0ABW8CCG8</accession>
<evidence type="ECO:0000256" key="2">
    <source>
        <dbReference type="ARBA" id="ARBA00000967"/>
    </source>
</evidence>
<feature type="binding site" evidence="8">
    <location>
        <position position="332"/>
    </location>
    <ligand>
        <name>Mn(2+)</name>
        <dbReference type="ChEBI" id="CHEBI:29035"/>
        <label>1</label>
    </ligand>
</feature>